<evidence type="ECO:0000259" key="2">
    <source>
        <dbReference type="Pfam" id="PF26640"/>
    </source>
</evidence>
<dbReference type="PANTHER" id="PTHR10622">
    <property type="entry name" value="HET DOMAIN-CONTAINING PROTEIN"/>
    <property type="match status" value="1"/>
</dbReference>
<dbReference type="OrthoDB" id="2748246at2759"/>
<dbReference type="EMBL" id="MNAD01001620">
    <property type="protein sequence ID" value="OJT03276.1"/>
    <property type="molecule type" value="Genomic_DNA"/>
</dbReference>
<feature type="domain" description="DUF8212" evidence="2">
    <location>
        <begin position="242"/>
        <end position="360"/>
    </location>
</feature>
<dbReference type="InterPro" id="IPR010730">
    <property type="entry name" value="HET"/>
</dbReference>
<dbReference type="STRING" id="154538.A0A1M2V710"/>
<dbReference type="PANTHER" id="PTHR10622:SF10">
    <property type="entry name" value="HET DOMAIN-CONTAINING PROTEIN"/>
    <property type="match status" value="1"/>
</dbReference>
<sequence>MRLLNTRTGEFRWVDNPEDTSYAILSHVWRQEGEQTFQDLLALQAEVHAQRSTPSGAKLPHSEVLLRACAKIRAACAYALFEGFEYLWIDSCCIDKTSSAELSEAINSMYRWYSQATVCYAFLSDVSSDQDPSARPSQFRRSRWFTRGWTLQELIAPCAVIFLSSSWESLGGKDGLACVIQDVTGIDRDILTHTKPLDSVSVARRMSWAARRVTTRKEDEAYSLMGIFGINMPTIYGEGQFAFIRLQEEILRQIPDQSLFVWRSYSPVNWSSLKQERSRQNAVLLASSPADFVHCSGIKAVARHELMRRLGGVALMRPSYITTPYGLRTSLPFIKQNHLPFQLAILACEDERGHLIVLILREDARADAHCVGDILEPDVTYELAPSIYALPWFPGQGRPVRRSYTRTLQVASYVSPRRHNRTVPLPFKVRTTEVHIIYRPNQTTSSLPLAYHSLQHPRTACSYERSYRVHLTPHSQELLAQRGYAITVSSNAQCTDGPSTIPHPSHPFYALLLVKDGIGCQNTIAINIWPCDCVFSSDPSHVWWLKAWVASSSGEVIGMDIDDPVYTSDLERTMSIEADARPAWWWRVFGALRRRFNRAPLRNSDEKTWARTFDYVPCGAPATHIKSWPASDANGTRRWRRFTLLTGNGEEAATMTLNMSCDYPGDRHYPAVFSLSVDFSNLHE</sequence>
<name>A0A1M2V710_TRAPU</name>
<dbReference type="Proteomes" id="UP000184267">
    <property type="component" value="Unassembled WGS sequence"/>
</dbReference>
<evidence type="ECO:0000313" key="3">
    <source>
        <dbReference type="EMBL" id="OJT03276.1"/>
    </source>
</evidence>
<dbReference type="InterPro" id="IPR058525">
    <property type="entry name" value="DUF8212"/>
</dbReference>
<dbReference type="Pfam" id="PF26640">
    <property type="entry name" value="DUF8212"/>
    <property type="match status" value="1"/>
</dbReference>
<keyword evidence="4" id="KW-1185">Reference proteome</keyword>
<dbReference type="Pfam" id="PF06985">
    <property type="entry name" value="HET"/>
    <property type="match status" value="1"/>
</dbReference>
<proteinExistence type="predicted"/>
<reference evidence="3 4" key="1">
    <citation type="submission" date="2016-10" db="EMBL/GenBank/DDBJ databases">
        <title>Genome sequence of the basidiomycete white-rot fungus Trametes pubescens.</title>
        <authorList>
            <person name="Makela M.R."/>
            <person name="Granchi Z."/>
            <person name="Peng M."/>
            <person name="De Vries R.P."/>
            <person name="Grigoriev I."/>
            <person name="Riley R."/>
            <person name="Hilden K."/>
        </authorList>
    </citation>
    <scope>NUCLEOTIDE SEQUENCE [LARGE SCALE GENOMIC DNA]</scope>
    <source>
        <strain evidence="3 4">FBCC735</strain>
    </source>
</reference>
<feature type="domain" description="Heterokaryon incompatibility" evidence="1">
    <location>
        <begin position="22"/>
        <end position="133"/>
    </location>
</feature>
<protein>
    <submittedName>
        <fullName evidence="3">Vegetative incompatibility protein HET-E-1</fullName>
    </submittedName>
</protein>
<accession>A0A1M2V710</accession>
<comment type="caution">
    <text evidence="3">The sequence shown here is derived from an EMBL/GenBank/DDBJ whole genome shotgun (WGS) entry which is preliminary data.</text>
</comment>
<evidence type="ECO:0000313" key="4">
    <source>
        <dbReference type="Proteomes" id="UP000184267"/>
    </source>
</evidence>
<organism evidence="3 4">
    <name type="scientific">Trametes pubescens</name>
    <name type="common">White-rot fungus</name>
    <dbReference type="NCBI Taxonomy" id="154538"/>
    <lineage>
        <taxon>Eukaryota</taxon>
        <taxon>Fungi</taxon>
        <taxon>Dikarya</taxon>
        <taxon>Basidiomycota</taxon>
        <taxon>Agaricomycotina</taxon>
        <taxon>Agaricomycetes</taxon>
        <taxon>Polyporales</taxon>
        <taxon>Polyporaceae</taxon>
        <taxon>Trametes</taxon>
    </lineage>
</organism>
<dbReference type="AlphaFoldDB" id="A0A1M2V710"/>
<evidence type="ECO:0000259" key="1">
    <source>
        <dbReference type="Pfam" id="PF06985"/>
    </source>
</evidence>
<gene>
    <name evidence="3" type="ORF">TRAPUB_6143</name>
</gene>